<dbReference type="PANTHER" id="PTHR33525">
    <property type="match status" value="1"/>
</dbReference>
<dbReference type="Gene3D" id="3.40.50.2300">
    <property type="match status" value="1"/>
</dbReference>
<dbReference type="AlphaFoldDB" id="A0A832N619"/>
<feature type="domain" description="Response regulatory" evidence="2">
    <location>
        <begin position="6"/>
        <end position="124"/>
    </location>
</feature>
<comment type="caution">
    <text evidence="4">The sequence shown here is derived from an EMBL/GenBank/DDBJ whole genome shotgun (WGS) entry which is preliminary data.</text>
</comment>
<dbReference type="Pfam" id="PF00072">
    <property type="entry name" value="Response_reg"/>
    <property type="match status" value="1"/>
</dbReference>
<dbReference type="InterPro" id="IPR001789">
    <property type="entry name" value="Sig_transdc_resp-reg_receiver"/>
</dbReference>
<organism evidence="4">
    <name type="scientific">Candidatus Tenderia electrophaga</name>
    <dbReference type="NCBI Taxonomy" id="1748243"/>
    <lineage>
        <taxon>Bacteria</taxon>
        <taxon>Pseudomonadati</taxon>
        <taxon>Pseudomonadota</taxon>
        <taxon>Gammaproteobacteria</taxon>
        <taxon>Candidatus Tenderiales</taxon>
        <taxon>Candidatus Tenderiaceae</taxon>
        <taxon>Candidatus Tenderia</taxon>
    </lineage>
</organism>
<evidence type="ECO:0000259" key="3">
    <source>
        <dbReference type="PROSITE" id="PS51833"/>
    </source>
</evidence>
<dbReference type="PROSITE" id="PS51833">
    <property type="entry name" value="HDOD"/>
    <property type="match status" value="1"/>
</dbReference>
<feature type="modified residue" description="4-aspartylphosphate" evidence="1">
    <location>
        <position position="57"/>
    </location>
</feature>
<protein>
    <submittedName>
        <fullName evidence="4">Response regulator</fullName>
    </submittedName>
</protein>
<feature type="domain" description="HDOD" evidence="3">
    <location>
        <begin position="153"/>
        <end position="342"/>
    </location>
</feature>
<dbReference type="InterPro" id="IPR013976">
    <property type="entry name" value="HDOD"/>
</dbReference>
<dbReference type="SMART" id="SM00448">
    <property type="entry name" value="REC"/>
    <property type="match status" value="1"/>
</dbReference>
<proteinExistence type="predicted"/>
<dbReference type="Gene3D" id="1.10.3210.10">
    <property type="entry name" value="Hypothetical protein af1432"/>
    <property type="match status" value="1"/>
</dbReference>
<dbReference type="Proteomes" id="UP000885832">
    <property type="component" value="Unassembled WGS sequence"/>
</dbReference>
<sequence length="411" mass="45339">MDKQTNVLIADDEASVQLALKDIIGKTFNNSNITVVSDGQAALETLAKGEYGLLISDWNMPRMNGLELLSKVRADKNTEKLPFLMLSARTDAVSIKSALKLGVTDYITKPFDQTKFITTLSKHLGANTVAPPKQHSGLIDNIVAKLKKGDINFPMLPEMALKATDVINSKNASLQDVVALIKADAGLTSKIISVANSSYYRAVKPIQELKYAINRIGLADSANLILMQATNGIFNSQDPRLKKLQHELWEESLATACCARLIGKQVSNPQPERLYAIGMLNNIGKMLLLQVLAELTTARDDISQKAIDDTLENLNSAFAVALLKRWKFPPGFIEAVQYHHSQGELESCTPETKIISYAHLIASHMDKFLHEVDEDAEIMATLGQQLGITLEQADNIRHEAIDYIDEMKNLN</sequence>
<dbReference type="PROSITE" id="PS50110">
    <property type="entry name" value="RESPONSE_REGULATORY"/>
    <property type="match status" value="1"/>
</dbReference>
<gene>
    <name evidence="4" type="ORF">ENJ65_06845</name>
</gene>
<accession>A0A832N619</accession>
<evidence type="ECO:0000256" key="1">
    <source>
        <dbReference type="PROSITE-ProRule" id="PRU00169"/>
    </source>
</evidence>
<reference evidence="4" key="1">
    <citation type="journal article" date="2020" name="mSystems">
        <title>Genome- and Community-Level Interaction Insights into Carbon Utilization and Element Cycling Functions of Hydrothermarchaeota in Hydrothermal Sediment.</title>
        <authorList>
            <person name="Zhou Z."/>
            <person name="Liu Y."/>
            <person name="Xu W."/>
            <person name="Pan J."/>
            <person name="Luo Z.H."/>
            <person name="Li M."/>
        </authorList>
    </citation>
    <scope>NUCLEOTIDE SEQUENCE [LARGE SCALE GENOMIC DNA]</scope>
    <source>
        <strain evidence="4">HyVt-505</strain>
    </source>
</reference>
<evidence type="ECO:0000313" key="4">
    <source>
        <dbReference type="EMBL" id="HHJ81335.1"/>
    </source>
</evidence>
<dbReference type="InterPro" id="IPR052340">
    <property type="entry name" value="RNase_Y/CdgJ"/>
</dbReference>
<name>A0A832N619_9GAMM</name>
<dbReference type="Pfam" id="PF08668">
    <property type="entry name" value="HDOD"/>
    <property type="match status" value="1"/>
</dbReference>
<keyword evidence="1" id="KW-0597">Phosphoprotein</keyword>
<evidence type="ECO:0000259" key="2">
    <source>
        <dbReference type="PROSITE" id="PS50110"/>
    </source>
</evidence>
<dbReference type="SUPFAM" id="SSF109604">
    <property type="entry name" value="HD-domain/PDEase-like"/>
    <property type="match status" value="1"/>
</dbReference>
<dbReference type="SUPFAM" id="SSF52172">
    <property type="entry name" value="CheY-like"/>
    <property type="match status" value="1"/>
</dbReference>
<dbReference type="GO" id="GO:0000160">
    <property type="term" value="P:phosphorelay signal transduction system"/>
    <property type="evidence" value="ECO:0007669"/>
    <property type="project" value="InterPro"/>
</dbReference>
<dbReference type="EMBL" id="DRNF01000432">
    <property type="protein sequence ID" value="HHJ81335.1"/>
    <property type="molecule type" value="Genomic_DNA"/>
</dbReference>
<dbReference type="PANTHER" id="PTHR33525:SF4">
    <property type="entry name" value="CYCLIC DI-GMP PHOSPHODIESTERASE CDGJ"/>
    <property type="match status" value="1"/>
</dbReference>
<dbReference type="InterPro" id="IPR011006">
    <property type="entry name" value="CheY-like_superfamily"/>
</dbReference>